<keyword evidence="3" id="KW-1185">Reference proteome</keyword>
<organism evidence="2 3">
    <name type="scientific">Anseongella ginsenosidimutans</name>
    <dbReference type="NCBI Taxonomy" id="496056"/>
    <lineage>
        <taxon>Bacteria</taxon>
        <taxon>Pseudomonadati</taxon>
        <taxon>Bacteroidota</taxon>
        <taxon>Sphingobacteriia</taxon>
        <taxon>Sphingobacteriales</taxon>
        <taxon>Sphingobacteriaceae</taxon>
        <taxon>Anseongella</taxon>
    </lineage>
</organism>
<evidence type="ECO:0000256" key="1">
    <source>
        <dbReference type="SAM" id="Phobius"/>
    </source>
</evidence>
<proteinExistence type="predicted"/>
<accession>A0A4R3KRK4</accession>
<sequence>MYLYLCRMKKKSLIVASITSLGYFIIAFFVYYRGEKDFLVEVLIQTLLFFISGGLFYYFLNKKFLS</sequence>
<keyword evidence="1" id="KW-0812">Transmembrane</keyword>
<evidence type="ECO:0000313" key="2">
    <source>
        <dbReference type="EMBL" id="TCS86759.1"/>
    </source>
</evidence>
<keyword evidence="1" id="KW-0472">Membrane</keyword>
<keyword evidence="1" id="KW-1133">Transmembrane helix</keyword>
<evidence type="ECO:0000313" key="3">
    <source>
        <dbReference type="Proteomes" id="UP000295807"/>
    </source>
</evidence>
<protein>
    <submittedName>
        <fullName evidence="2">Uncharacterized protein</fullName>
    </submittedName>
</protein>
<gene>
    <name evidence="2" type="ORF">EDD80_10668</name>
</gene>
<comment type="caution">
    <text evidence="2">The sequence shown here is derived from an EMBL/GenBank/DDBJ whole genome shotgun (WGS) entry which is preliminary data.</text>
</comment>
<feature type="transmembrane region" description="Helical" evidence="1">
    <location>
        <begin position="38"/>
        <end position="60"/>
    </location>
</feature>
<reference evidence="2 3" key="1">
    <citation type="submission" date="2019-03" db="EMBL/GenBank/DDBJ databases">
        <title>Genomic Encyclopedia of Type Strains, Phase IV (KMG-IV): sequencing the most valuable type-strain genomes for metagenomic binning, comparative biology and taxonomic classification.</title>
        <authorList>
            <person name="Goeker M."/>
        </authorList>
    </citation>
    <scope>NUCLEOTIDE SEQUENCE [LARGE SCALE GENOMIC DNA]</scope>
    <source>
        <strain evidence="2 3">DSM 21100</strain>
    </source>
</reference>
<feature type="transmembrane region" description="Helical" evidence="1">
    <location>
        <begin position="12"/>
        <end position="32"/>
    </location>
</feature>
<dbReference type="Proteomes" id="UP000295807">
    <property type="component" value="Unassembled WGS sequence"/>
</dbReference>
<dbReference type="AlphaFoldDB" id="A0A4R3KRK4"/>
<name>A0A4R3KRK4_9SPHI</name>
<dbReference type="EMBL" id="SMAD01000006">
    <property type="protein sequence ID" value="TCS86759.1"/>
    <property type="molecule type" value="Genomic_DNA"/>
</dbReference>